<evidence type="ECO:0000256" key="4">
    <source>
        <dbReference type="ARBA" id="ARBA00009567"/>
    </source>
</evidence>
<dbReference type="GO" id="GO:0000049">
    <property type="term" value="F:tRNA binding"/>
    <property type="evidence" value="ECO:0007669"/>
    <property type="project" value="TreeGrafter"/>
</dbReference>
<comment type="pathway">
    <text evidence="3">tRNA modification; 5-methoxycarbonylmethyl-2-thiouridine-tRNA biosynthesis.</text>
</comment>
<dbReference type="GO" id="GO:0005634">
    <property type="term" value="C:nucleus"/>
    <property type="evidence" value="ECO:0007669"/>
    <property type="project" value="UniProtKB-SubCell"/>
</dbReference>
<evidence type="ECO:0000313" key="9">
    <source>
        <dbReference type="EMBL" id="KAB5516599.1"/>
    </source>
</evidence>
<dbReference type="EMBL" id="VDCV01000017">
    <property type="protein sequence ID" value="KAB5516599.1"/>
    <property type="molecule type" value="Genomic_DNA"/>
</dbReference>
<dbReference type="InterPro" id="IPR019519">
    <property type="entry name" value="Elp5"/>
</dbReference>
<dbReference type="UniPathway" id="UPA00988"/>
<dbReference type="PANTHER" id="PTHR15641">
    <property type="entry name" value="ELONGATOR COMPLEX PROTEIN 5"/>
    <property type="match status" value="1"/>
</dbReference>
<evidence type="ECO:0000256" key="1">
    <source>
        <dbReference type="ARBA" id="ARBA00004123"/>
    </source>
</evidence>
<protein>
    <recommendedName>
        <fullName evidence="5">Elongator complex protein 5</fullName>
    </recommendedName>
</protein>
<evidence type="ECO:0000256" key="7">
    <source>
        <dbReference type="ARBA" id="ARBA00022694"/>
    </source>
</evidence>
<accession>A0A5N5JBJ1</accession>
<dbReference type="GO" id="GO:0002098">
    <property type="term" value="P:tRNA wobble uridine modification"/>
    <property type="evidence" value="ECO:0007669"/>
    <property type="project" value="InterPro"/>
</dbReference>
<evidence type="ECO:0000256" key="8">
    <source>
        <dbReference type="ARBA" id="ARBA00023242"/>
    </source>
</evidence>
<dbReference type="AlphaFoldDB" id="A0A5N5JBJ1"/>
<dbReference type="GO" id="GO:0005829">
    <property type="term" value="C:cytosol"/>
    <property type="evidence" value="ECO:0007669"/>
    <property type="project" value="TreeGrafter"/>
</dbReference>
<dbReference type="PANTHER" id="PTHR15641:SF1">
    <property type="entry name" value="ELONGATOR COMPLEX PROTEIN 5"/>
    <property type="match status" value="1"/>
</dbReference>
<evidence type="ECO:0000313" key="10">
    <source>
        <dbReference type="Proteomes" id="UP000326939"/>
    </source>
</evidence>
<dbReference type="Proteomes" id="UP000326939">
    <property type="component" value="Chromosome 17"/>
</dbReference>
<keyword evidence="8" id="KW-0539">Nucleus</keyword>
<evidence type="ECO:0000256" key="2">
    <source>
        <dbReference type="ARBA" id="ARBA00004496"/>
    </source>
</evidence>
<reference evidence="10" key="1">
    <citation type="journal article" date="2019" name="Gigascience">
        <title>De novo genome assembly of the endangered Acer yangbiense, a plant species with extremely small populations endemic to Yunnan Province, China.</title>
        <authorList>
            <person name="Yang J."/>
            <person name="Wariss H.M."/>
            <person name="Tao L."/>
            <person name="Zhang R."/>
            <person name="Yun Q."/>
            <person name="Hollingsworth P."/>
            <person name="Dao Z."/>
            <person name="Luo G."/>
            <person name="Guo H."/>
            <person name="Ma Y."/>
            <person name="Sun W."/>
        </authorList>
    </citation>
    <scope>NUCLEOTIDE SEQUENCE [LARGE SCALE GENOMIC DNA]</scope>
    <source>
        <strain evidence="10">cv. br00</strain>
    </source>
</reference>
<gene>
    <name evidence="9" type="ORF">DKX38_027247</name>
</gene>
<sequence length="146" mass="16010">MAASMCRTLRDGSLEGEQAPALTIKDTTASPFGSHVFSHVLSQLSSFILASKSQSRCIVIVAFSRSPSFDVDLLKRRGIDVKSYHKCIVGVAFRYWIASRIRLNVKDLDKLYSLILELGKGLVGQGKKCFSVAIDSVILQPASLNF</sequence>
<proteinExistence type="inferred from homology"/>
<keyword evidence="6" id="KW-0963">Cytoplasm</keyword>
<evidence type="ECO:0000256" key="3">
    <source>
        <dbReference type="ARBA" id="ARBA00005043"/>
    </source>
</evidence>
<comment type="similarity">
    <text evidence="4">Belongs to the ELP5 family.</text>
</comment>
<keyword evidence="7" id="KW-0819">tRNA processing</keyword>
<organism evidence="9 10">
    <name type="scientific">Salix brachista</name>
    <dbReference type="NCBI Taxonomy" id="2182728"/>
    <lineage>
        <taxon>Eukaryota</taxon>
        <taxon>Viridiplantae</taxon>
        <taxon>Streptophyta</taxon>
        <taxon>Embryophyta</taxon>
        <taxon>Tracheophyta</taxon>
        <taxon>Spermatophyta</taxon>
        <taxon>Magnoliopsida</taxon>
        <taxon>eudicotyledons</taxon>
        <taxon>Gunneridae</taxon>
        <taxon>Pentapetalae</taxon>
        <taxon>rosids</taxon>
        <taxon>fabids</taxon>
        <taxon>Malpighiales</taxon>
        <taxon>Salicaceae</taxon>
        <taxon>Saliceae</taxon>
        <taxon>Salix</taxon>
    </lineage>
</organism>
<keyword evidence="10" id="KW-1185">Reference proteome</keyword>
<comment type="subcellular location">
    <subcellularLocation>
        <location evidence="2">Cytoplasm</location>
    </subcellularLocation>
    <subcellularLocation>
        <location evidence="1">Nucleus</location>
    </subcellularLocation>
</comment>
<evidence type="ECO:0000256" key="5">
    <source>
        <dbReference type="ARBA" id="ARBA00020264"/>
    </source>
</evidence>
<comment type="caution">
    <text evidence="9">The sequence shown here is derived from an EMBL/GenBank/DDBJ whole genome shotgun (WGS) entry which is preliminary data.</text>
</comment>
<dbReference type="GO" id="GO:0033588">
    <property type="term" value="C:elongator holoenzyme complex"/>
    <property type="evidence" value="ECO:0007669"/>
    <property type="project" value="InterPro"/>
</dbReference>
<evidence type="ECO:0000256" key="6">
    <source>
        <dbReference type="ARBA" id="ARBA00022490"/>
    </source>
</evidence>
<name>A0A5N5JBJ1_9ROSI</name>